<dbReference type="InterPro" id="IPR007694">
    <property type="entry name" value="DNA_helicase_DnaB-like_C"/>
</dbReference>
<dbReference type="SUPFAM" id="SSF52540">
    <property type="entry name" value="P-loop containing nucleoside triphosphate hydrolases"/>
    <property type="match status" value="1"/>
</dbReference>
<dbReference type="Gene3D" id="3.40.50.300">
    <property type="entry name" value="P-loop containing nucleotide triphosphate hydrolases"/>
    <property type="match status" value="1"/>
</dbReference>
<dbReference type="SUPFAM" id="SSF48024">
    <property type="entry name" value="N-terminal domain of DnaB helicase"/>
    <property type="match status" value="1"/>
</dbReference>
<comment type="similarity">
    <text evidence="1">Belongs to the helicase family. DnaB subfamily.</text>
</comment>
<dbReference type="Gene3D" id="1.10.860.10">
    <property type="entry name" value="DNAb Helicase, Chain A"/>
    <property type="match status" value="1"/>
</dbReference>
<comment type="catalytic activity">
    <reaction evidence="11">
        <text>ATP + H2O = ADP + phosphate + H(+)</text>
        <dbReference type="Rhea" id="RHEA:13065"/>
        <dbReference type="ChEBI" id="CHEBI:15377"/>
        <dbReference type="ChEBI" id="CHEBI:15378"/>
        <dbReference type="ChEBI" id="CHEBI:30616"/>
        <dbReference type="ChEBI" id="CHEBI:43474"/>
        <dbReference type="ChEBI" id="CHEBI:456216"/>
        <dbReference type="EC" id="5.6.2.3"/>
    </reaction>
</comment>
<accession>A0A8S5MBT2</accession>
<dbReference type="Pfam" id="PF00772">
    <property type="entry name" value="DnaB"/>
    <property type="match status" value="1"/>
</dbReference>
<keyword evidence="8" id="KW-0238">DNA-binding</keyword>
<evidence type="ECO:0000256" key="7">
    <source>
        <dbReference type="ARBA" id="ARBA00022840"/>
    </source>
</evidence>
<keyword evidence="9" id="KW-0413">Isomerase</keyword>
<dbReference type="GO" id="GO:0016787">
    <property type="term" value="F:hydrolase activity"/>
    <property type="evidence" value="ECO:0007669"/>
    <property type="project" value="UniProtKB-KW"/>
</dbReference>
<evidence type="ECO:0000256" key="11">
    <source>
        <dbReference type="ARBA" id="ARBA00048954"/>
    </source>
</evidence>
<dbReference type="InterPro" id="IPR036185">
    <property type="entry name" value="DNA_heli_DnaB-like_N_sf"/>
</dbReference>
<protein>
    <recommendedName>
        <fullName evidence="10">DNA 5'-3' helicase</fullName>
        <ecNumber evidence="10">5.6.2.3</ecNumber>
    </recommendedName>
</protein>
<sequence>MAPRHNPACLHLAQQRALERRLLKNTRSAYPAHPRRRGADAGVVNENMLTAARQSVIGSMLLSPEIIGDVVRRLSPEDFGAGALGSLYKGVCKLFSYGRPVDSVTLMAEAGEAYEPLIRDILRNTPTAANWEEYVNIVRDAVQLGKLQTAAMRIVSAVDIDEARSSAEQLSLMLAKRSQLRIVPFIDGVCDFHSRLSERKTPQYLRWNFKPLDEHLFAEPGDLIILGGYPSAGKTMLAAQFAYEMAQAQKQRVGIFSLETSDKKLYDRMISYAAEIDFNAIKSGSLSDSELDAVAALGARSDRIPLEVIEASGMTPMDIRAVSLSRRYDVIIIDYLQLLNASGRDRYEKITNISLALKQLGRDTGITVVALSQLSRPEKGRRSAPTLASLRESGQIEQDADIVMLLYLEDDDVPSGNRTLNVAKNKDGELGHFRLGFYPKHMKFFYKGASYQFKSTSRLKPATPEEQQMTLPF</sequence>
<proteinExistence type="inferred from homology"/>
<dbReference type="InterPro" id="IPR007693">
    <property type="entry name" value="DNA_helicase_DnaB-like_N"/>
</dbReference>
<dbReference type="SMART" id="SM00382">
    <property type="entry name" value="AAA"/>
    <property type="match status" value="1"/>
</dbReference>
<dbReference type="EC" id="5.6.2.3" evidence="10"/>
<evidence type="ECO:0000256" key="1">
    <source>
        <dbReference type="ARBA" id="ARBA00008428"/>
    </source>
</evidence>
<dbReference type="InterPro" id="IPR016136">
    <property type="entry name" value="DNA_helicase_N/primase_C"/>
</dbReference>
<evidence type="ECO:0000256" key="10">
    <source>
        <dbReference type="ARBA" id="ARBA00044969"/>
    </source>
</evidence>
<evidence type="ECO:0000256" key="6">
    <source>
        <dbReference type="ARBA" id="ARBA00022806"/>
    </source>
</evidence>
<dbReference type="InterPro" id="IPR003593">
    <property type="entry name" value="AAA+_ATPase"/>
</dbReference>
<keyword evidence="5" id="KW-0378">Hydrolase</keyword>
<dbReference type="PANTHER" id="PTHR30153">
    <property type="entry name" value="REPLICATIVE DNA HELICASE DNAB"/>
    <property type="match status" value="1"/>
</dbReference>
<dbReference type="PANTHER" id="PTHR30153:SF2">
    <property type="entry name" value="REPLICATIVE DNA HELICASE"/>
    <property type="match status" value="1"/>
</dbReference>
<name>A0A8S5MBT2_9CAUD</name>
<dbReference type="GO" id="GO:0003677">
    <property type="term" value="F:DNA binding"/>
    <property type="evidence" value="ECO:0007669"/>
    <property type="project" value="UniProtKB-KW"/>
</dbReference>
<evidence type="ECO:0000256" key="8">
    <source>
        <dbReference type="ARBA" id="ARBA00023125"/>
    </source>
</evidence>
<evidence type="ECO:0000256" key="4">
    <source>
        <dbReference type="ARBA" id="ARBA00022741"/>
    </source>
</evidence>
<evidence type="ECO:0000256" key="3">
    <source>
        <dbReference type="ARBA" id="ARBA00022705"/>
    </source>
</evidence>
<keyword evidence="3" id="KW-0235">DNA replication</keyword>
<keyword evidence="4" id="KW-0547">Nucleotide-binding</keyword>
<dbReference type="EMBL" id="BK014870">
    <property type="protein sequence ID" value="DAD79684.1"/>
    <property type="molecule type" value="Genomic_DNA"/>
</dbReference>
<keyword evidence="6 13" id="KW-0347">Helicase</keyword>
<dbReference type="Pfam" id="PF03796">
    <property type="entry name" value="DnaB_C"/>
    <property type="match status" value="1"/>
</dbReference>
<dbReference type="GO" id="GO:0005524">
    <property type="term" value="F:ATP binding"/>
    <property type="evidence" value="ECO:0007669"/>
    <property type="project" value="UniProtKB-KW"/>
</dbReference>
<organism evidence="13">
    <name type="scientific">Myoviridae sp. ct9Fw19</name>
    <dbReference type="NCBI Taxonomy" id="2826624"/>
    <lineage>
        <taxon>Viruses</taxon>
        <taxon>Duplodnaviria</taxon>
        <taxon>Heunggongvirae</taxon>
        <taxon>Uroviricota</taxon>
        <taxon>Caudoviricetes</taxon>
    </lineage>
</organism>
<dbReference type="GO" id="GO:0006269">
    <property type="term" value="P:DNA replication, synthesis of primer"/>
    <property type="evidence" value="ECO:0007669"/>
    <property type="project" value="UniProtKB-KW"/>
</dbReference>
<feature type="domain" description="AAA+ ATPase" evidence="12">
    <location>
        <begin position="220"/>
        <end position="401"/>
    </location>
</feature>
<evidence type="ECO:0000313" key="13">
    <source>
        <dbReference type="EMBL" id="DAD79684.1"/>
    </source>
</evidence>
<evidence type="ECO:0000259" key="12">
    <source>
        <dbReference type="SMART" id="SM00382"/>
    </source>
</evidence>
<reference evidence="13" key="1">
    <citation type="journal article" date="2021" name="Proc. Natl. Acad. Sci. U.S.A.">
        <title>A Catalog of Tens of Thousands of Viruses from Human Metagenomes Reveals Hidden Associations with Chronic Diseases.</title>
        <authorList>
            <person name="Tisza M.J."/>
            <person name="Buck C.B."/>
        </authorList>
    </citation>
    <scope>NUCLEOTIDE SEQUENCE</scope>
    <source>
        <strain evidence="13">Ct9Fw19</strain>
    </source>
</reference>
<evidence type="ECO:0000256" key="9">
    <source>
        <dbReference type="ARBA" id="ARBA00023235"/>
    </source>
</evidence>
<evidence type="ECO:0000256" key="2">
    <source>
        <dbReference type="ARBA" id="ARBA00022515"/>
    </source>
</evidence>
<evidence type="ECO:0000256" key="5">
    <source>
        <dbReference type="ARBA" id="ARBA00022801"/>
    </source>
</evidence>
<dbReference type="InterPro" id="IPR027417">
    <property type="entry name" value="P-loop_NTPase"/>
</dbReference>
<dbReference type="GO" id="GO:0043139">
    <property type="term" value="F:5'-3' DNA helicase activity"/>
    <property type="evidence" value="ECO:0007669"/>
    <property type="project" value="UniProtKB-EC"/>
</dbReference>
<keyword evidence="2" id="KW-0639">Primosome</keyword>
<keyword evidence="7" id="KW-0067">ATP-binding</keyword>